<keyword evidence="1" id="KW-0812">Transmembrane</keyword>
<reference evidence="2 3" key="1">
    <citation type="submission" date="2018-11" db="EMBL/GenBank/DDBJ databases">
        <authorList>
            <consortium name="Pathogen Informatics"/>
        </authorList>
    </citation>
    <scope>NUCLEOTIDE SEQUENCE [LARGE SCALE GENOMIC DNA]</scope>
</reference>
<dbReference type="AlphaFoldDB" id="A0A3P7M5J0"/>
<name>A0A3P7M5J0_DIBLA</name>
<sequence length="220" mass="25601">MDREILREAAGDSHRYPPGYLKNLAEQCVTGTPSFSDFFNKTLISVWEFCFHPDRYPYSFTVYRRLWYSFTLKPFIVSLVAACILTGLRKLLRMFFLSTKVGKRFTDEKQKRKALTPLWNALSYSVLFVFDCHVVLNININDFLYPLCIFDTIRYKSTYAFFEHNCFAVNILYRCVFFSTFLHLVYLDALCAFTCSLAPSATTNSYSTENAVMMCVIIGF</sequence>
<dbReference type="Proteomes" id="UP000281553">
    <property type="component" value="Unassembled WGS sequence"/>
</dbReference>
<keyword evidence="1" id="KW-0472">Membrane</keyword>
<evidence type="ECO:0000256" key="1">
    <source>
        <dbReference type="SAM" id="Phobius"/>
    </source>
</evidence>
<organism evidence="2 3">
    <name type="scientific">Dibothriocephalus latus</name>
    <name type="common">Fish tapeworm</name>
    <name type="synonym">Diphyllobothrium latum</name>
    <dbReference type="NCBI Taxonomy" id="60516"/>
    <lineage>
        <taxon>Eukaryota</taxon>
        <taxon>Metazoa</taxon>
        <taxon>Spiralia</taxon>
        <taxon>Lophotrochozoa</taxon>
        <taxon>Platyhelminthes</taxon>
        <taxon>Cestoda</taxon>
        <taxon>Eucestoda</taxon>
        <taxon>Diphyllobothriidea</taxon>
        <taxon>Diphyllobothriidae</taxon>
        <taxon>Dibothriocephalus</taxon>
    </lineage>
</organism>
<dbReference type="OrthoDB" id="537032at2759"/>
<accession>A0A3P7M5J0</accession>
<feature type="transmembrane region" description="Helical" evidence="1">
    <location>
        <begin position="66"/>
        <end position="88"/>
    </location>
</feature>
<protein>
    <submittedName>
        <fullName evidence="2">Uncharacterized protein</fullName>
    </submittedName>
</protein>
<keyword evidence="3" id="KW-1185">Reference proteome</keyword>
<evidence type="ECO:0000313" key="3">
    <source>
        <dbReference type="Proteomes" id="UP000281553"/>
    </source>
</evidence>
<proteinExistence type="predicted"/>
<gene>
    <name evidence="2" type="ORF">DILT_LOCUS13777</name>
</gene>
<evidence type="ECO:0000313" key="2">
    <source>
        <dbReference type="EMBL" id="VDN21200.1"/>
    </source>
</evidence>
<dbReference type="EMBL" id="UYRU01071576">
    <property type="protein sequence ID" value="VDN21200.1"/>
    <property type="molecule type" value="Genomic_DNA"/>
</dbReference>
<keyword evidence="1" id="KW-1133">Transmembrane helix</keyword>